<dbReference type="Proteomes" id="UP000199118">
    <property type="component" value="Unassembled WGS sequence"/>
</dbReference>
<sequence>MRKARAGARDTWQIEAKNDAGETTFWDLETQVQIDRRFPGLPSKRVDFLLTPGQSSGSPPIVVELDGWEHHAGDIAKDLQDRLRMVRSGRVRVWTLTWDDLKPKPEPRHALAPISSSAEAVHDIASKIAATSGTSARALRKMLGWLTSAENAPPTLDALLAIMREPGLDLAGAAGVVGAALYRSGDPRLRPGALSAAAESFLSGKAPTTGFRSGDLVLLLNPSAAAATGSFEPEAFRAVLSADLEDAEDATAASGLRKQTRFRHTSRPRSPSATVLKLAGGAPGNCSTGPHPANCARSGSSRMPSGPVVGPPI</sequence>
<dbReference type="AlphaFoldDB" id="A0A1H3G6D3"/>
<accession>A0A1H3G6D3</accession>
<dbReference type="EMBL" id="FNMZ01000019">
    <property type="protein sequence ID" value="SDX98821.1"/>
    <property type="molecule type" value="Genomic_DNA"/>
</dbReference>
<keyword evidence="3" id="KW-1185">Reference proteome</keyword>
<dbReference type="OrthoDB" id="9815222at2"/>
<name>A0A1H3G6D3_9RHOB</name>
<feature type="compositionally biased region" description="Basic residues" evidence="1">
    <location>
        <begin position="258"/>
        <end position="267"/>
    </location>
</feature>
<evidence type="ECO:0000256" key="1">
    <source>
        <dbReference type="SAM" id="MobiDB-lite"/>
    </source>
</evidence>
<protein>
    <submittedName>
        <fullName evidence="2">Uncharacterized protein</fullName>
    </submittedName>
</protein>
<dbReference type="RefSeq" id="WP_143040404.1">
    <property type="nucleotide sequence ID" value="NZ_FNMZ01000019.1"/>
</dbReference>
<proteinExistence type="predicted"/>
<organism evidence="2 3">
    <name type="scientific">Albimonas donghaensis</name>
    <dbReference type="NCBI Taxonomy" id="356660"/>
    <lineage>
        <taxon>Bacteria</taxon>
        <taxon>Pseudomonadati</taxon>
        <taxon>Pseudomonadota</taxon>
        <taxon>Alphaproteobacteria</taxon>
        <taxon>Rhodobacterales</taxon>
        <taxon>Paracoccaceae</taxon>
        <taxon>Albimonas</taxon>
    </lineage>
</organism>
<reference evidence="2 3" key="1">
    <citation type="submission" date="2016-10" db="EMBL/GenBank/DDBJ databases">
        <authorList>
            <person name="de Groot N.N."/>
        </authorList>
    </citation>
    <scope>NUCLEOTIDE SEQUENCE [LARGE SCALE GENOMIC DNA]</scope>
    <source>
        <strain evidence="2 3">DSM 17890</strain>
    </source>
</reference>
<gene>
    <name evidence="2" type="ORF">SAMN05444336_1192</name>
</gene>
<evidence type="ECO:0000313" key="3">
    <source>
        <dbReference type="Proteomes" id="UP000199118"/>
    </source>
</evidence>
<feature type="region of interest" description="Disordered" evidence="1">
    <location>
        <begin position="251"/>
        <end position="313"/>
    </location>
</feature>
<evidence type="ECO:0000313" key="2">
    <source>
        <dbReference type="EMBL" id="SDX98821.1"/>
    </source>
</evidence>